<evidence type="ECO:0000259" key="5">
    <source>
        <dbReference type="PROSITE" id="PS51158"/>
    </source>
</evidence>
<dbReference type="AlphaFoldDB" id="A0A4V2MWC9"/>
<keyword evidence="1" id="KW-0723">Serine/threonine-protein kinase</keyword>
<dbReference type="GO" id="GO:0004674">
    <property type="term" value="F:protein serine/threonine kinase activity"/>
    <property type="evidence" value="ECO:0007669"/>
    <property type="project" value="UniProtKB-KW"/>
</dbReference>
<accession>A0A4V2MWC9</accession>
<dbReference type="Gene3D" id="3.20.200.10">
    <property type="entry name" value="MHCK/EF2 kinase"/>
    <property type="match status" value="1"/>
</dbReference>
<feature type="compositionally biased region" description="Acidic residues" evidence="4">
    <location>
        <begin position="519"/>
        <end position="533"/>
    </location>
</feature>
<dbReference type="InterPro" id="IPR004166">
    <property type="entry name" value="a-kinase_dom"/>
</dbReference>
<dbReference type="Pfam" id="PF02816">
    <property type="entry name" value="Alpha_kinase"/>
    <property type="match status" value="1"/>
</dbReference>
<reference evidence="6 7" key="1">
    <citation type="submission" date="2018-11" db="EMBL/GenBank/DDBJ databases">
        <title>Genome assembly of Steccherinum ochraceum LE-BIN_3174, the white-rot fungus of the Steccherinaceae family (The Residual Polyporoid clade, Polyporales, Basidiomycota).</title>
        <authorList>
            <person name="Fedorova T.V."/>
            <person name="Glazunova O.A."/>
            <person name="Landesman E.O."/>
            <person name="Moiseenko K.V."/>
            <person name="Psurtseva N.V."/>
            <person name="Savinova O.S."/>
            <person name="Shakhova N.V."/>
            <person name="Tyazhelova T.V."/>
            <person name="Vasina D.V."/>
        </authorList>
    </citation>
    <scope>NUCLEOTIDE SEQUENCE [LARGE SCALE GENOMIC DNA]</scope>
    <source>
        <strain evidence="6 7">LE-BIN_3174</strain>
    </source>
</reference>
<dbReference type="EMBL" id="RWJN01000164">
    <property type="protein sequence ID" value="TCD65767.1"/>
    <property type="molecule type" value="Genomic_DNA"/>
</dbReference>
<evidence type="ECO:0000313" key="7">
    <source>
        <dbReference type="Proteomes" id="UP000292702"/>
    </source>
</evidence>
<comment type="caution">
    <text evidence="6">The sequence shown here is derived from an EMBL/GenBank/DDBJ whole genome shotgun (WGS) entry which is preliminary data.</text>
</comment>
<name>A0A4V2MWC9_9APHY</name>
<keyword evidence="3" id="KW-0418">Kinase</keyword>
<dbReference type="SUPFAM" id="SSF56112">
    <property type="entry name" value="Protein kinase-like (PK-like)"/>
    <property type="match status" value="1"/>
</dbReference>
<feature type="compositionally biased region" description="Low complexity" evidence="4">
    <location>
        <begin position="608"/>
        <end position="618"/>
    </location>
</feature>
<feature type="compositionally biased region" description="Low complexity" evidence="4">
    <location>
        <begin position="144"/>
        <end position="154"/>
    </location>
</feature>
<sequence length="1013" mass="108965">MTASQNARAPARPQASAQPVVLTFRKCEAQGCTESVKIDAEMAKNPDSYMLKEVRDGGIEMIKVYCTGHYEEKKAALEHNQAEVDAGRPRQGYILTANAAVLGEEEKLAIAREVAKGARGQSEQPVRRLPLNGAGEGKPGHSSQAANPQVAPQAPAFPPVIGAGGDHLPPPAHGGPPPPAHGGPPPPAHGGPPPPAHGGYPPPAHGGYPPPAHGGYPPAPHGGYPPAPHVGYPPAPHGEYPPAPHGGYPPAPHGGYPHMYGYPPPGPYFAAPPGWGQPPSQQIQPPSSAQMPVDKPVEVEKQSAAAKAPVKAKEASRKPGGARASRDDQKASLRVPNVGAMGSGTRGSGYTSNHSAYHDKKSSMARRAHSTSTASSTVQTVNVKVTLSYWIRGQTKEPKAITADCLPDVDIDKTAPELVDFCVNHPQLKKVWETKGNVYGALPMPAAADVEVRHSKSWVPYNEDSKPLRKLLEAAHKEDVAPVKIGDRKKPKTPPTRTLDIMLLISQDKVAEMKAQLAEMEESEEEGDAEEEYEVKGRSHKRKIASGVSSMEDYLDEKLLPKSASSLASKKRSKRSTGSSVTSVTRSSRARNKNASKGQAAASDHMSKSIAPSAVPSSAPVPPPSDKDSQRGTSIDHNGDDWMDEQSFLGPQPHPVDDGDDWLNGQPIPDPQPNPVNVNHSLLISAVQMHGATKDLRKVVQAKDIGLGVDKQLVLSVRLTKPFDDLNDVTRTLREGAEEDGSLALLQQTEFTVAIVRDSERESEVGSFKQAWFGRAAVETSGVKCISRAGKICVKQAVVFRPNGGNGEKPISRVIPGDKQAATLLMELECLVYGSALLELAKDFVRKKHAADPTLYDRYPEGGMPPVRFVNAAIGQDLRQDKSSPKTFLLEEEIEQEAHGHFVKYVHNRKPIPVSGLDKREKEIAEYLCFTQHVQYWKTGKLMFVTDYQGAGGLLTDPQIISAPILGDAFAGGNIEDGYTNFEVYHVCGVWCELFEVPDWVEIPDARKNVGGH</sequence>
<evidence type="ECO:0000256" key="3">
    <source>
        <dbReference type="ARBA" id="ARBA00022777"/>
    </source>
</evidence>
<gene>
    <name evidence="6" type="ORF">EIP91_002206</name>
</gene>
<feature type="region of interest" description="Disordered" evidence="4">
    <location>
        <begin position="565"/>
        <end position="671"/>
    </location>
</feature>
<evidence type="ECO:0000256" key="1">
    <source>
        <dbReference type="ARBA" id="ARBA00022527"/>
    </source>
</evidence>
<keyword evidence="7" id="KW-1185">Reference proteome</keyword>
<feature type="region of interest" description="Disordered" evidence="4">
    <location>
        <begin position="271"/>
        <end position="377"/>
    </location>
</feature>
<dbReference type="InterPro" id="IPR011009">
    <property type="entry name" value="Kinase-like_dom_sf"/>
</dbReference>
<feature type="compositionally biased region" description="Low complexity" evidence="4">
    <location>
        <begin position="271"/>
        <end position="292"/>
    </location>
</feature>
<dbReference type="OrthoDB" id="301415at2759"/>
<dbReference type="Proteomes" id="UP000292702">
    <property type="component" value="Unassembled WGS sequence"/>
</dbReference>
<feature type="compositionally biased region" description="Pro residues" evidence="4">
    <location>
        <begin position="168"/>
        <end position="222"/>
    </location>
</feature>
<keyword evidence="2" id="KW-0808">Transferase</keyword>
<organism evidence="6 7">
    <name type="scientific">Steccherinum ochraceum</name>
    <dbReference type="NCBI Taxonomy" id="92696"/>
    <lineage>
        <taxon>Eukaryota</taxon>
        <taxon>Fungi</taxon>
        <taxon>Dikarya</taxon>
        <taxon>Basidiomycota</taxon>
        <taxon>Agaricomycotina</taxon>
        <taxon>Agaricomycetes</taxon>
        <taxon>Polyporales</taxon>
        <taxon>Steccherinaceae</taxon>
        <taxon>Steccherinum</taxon>
    </lineage>
</organism>
<feature type="region of interest" description="Disordered" evidence="4">
    <location>
        <begin position="515"/>
        <end position="543"/>
    </location>
</feature>
<evidence type="ECO:0000256" key="2">
    <source>
        <dbReference type="ARBA" id="ARBA00022679"/>
    </source>
</evidence>
<feature type="domain" description="Alpha-type protein kinase" evidence="5">
    <location>
        <begin position="738"/>
        <end position="1000"/>
    </location>
</feature>
<feature type="region of interest" description="Disordered" evidence="4">
    <location>
        <begin position="115"/>
        <end position="222"/>
    </location>
</feature>
<dbReference type="GO" id="GO:0005524">
    <property type="term" value="F:ATP binding"/>
    <property type="evidence" value="ECO:0007669"/>
    <property type="project" value="InterPro"/>
</dbReference>
<evidence type="ECO:0000256" key="4">
    <source>
        <dbReference type="SAM" id="MobiDB-lite"/>
    </source>
</evidence>
<protein>
    <recommendedName>
        <fullName evidence="5">Alpha-type protein kinase domain-containing protein</fullName>
    </recommendedName>
</protein>
<dbReference type="PROSITE" id="PS51158">
    <property type="entry name" value="ALPHA_KINASE"/>
    <property type="match status" value="1"/>
</dbReference>
<proteinExistence type="predicted"/>
<feature type="compositionally biased region" description="Low complexity" evidence="4">
    <location>
        <begin position="576"/>
        <end position="587"/>
    </location>
</feature>
<evidence type="ECO:0000313" key="6">
    <source>
        <dbReference type="EMBL" id="TCD65767.1"/>
    </source>
</evidence>